<reference evidence="17" key="1">
    <citation type="submission" date="2012-06" db="EMBL/GenBank/DDBJ databases">
        <title>Mitogenomics of the Coleoptera under dense taxon sampling.</title>
        <authorList>
            <person name="Timmermans M.J.T.N."/>
            <person name="Lim J."/>
            <person name="Dodsworth S."/>
            <person name="Haran J."/>
            <person name="Ahrens D."/>
            <person name="Bocak L."/>
            <person name="London A."/>
            <person name="Culverwell L."/>
            <person name="Vogler A.P."/>
        </authorList>
    </citation>
    <scope>NUCLEOTIDE SEQUENCE</scope>
</reference>
<evidence type="ECO:0000256" key="4">
    <source>
        <dbReference type="ARBA" id="ARBA00021095"/>
    </source>
</evidence>
<keyword evidence="7 16" id="KW-0812">Transmembrane</keyword>
<organism evidence="17">
    <name type="scientific">Propalticus sp. PRO01</name>
    <dbReference type="NCBI Taxonomy" id="1205574"/>
    <lineage>
        <taxon>Eukaryota</taxon>
        <taxon>Metazoa</taxon>
        <taxon>Ecdysozoa</taxon>
        <taxon>Arthropoda</taxon>
        <taxon>Hexapoda</taxon>
        <taxon>Insecta</taxon>
        <taxon>Pterygota</taxon>
        <taxon>Neoptera</taxon>
        <taxon>Endopterygota</taxon>
        <taxon>Coleoptera</taxon>
        <taxon>Polyphaga</taxon>
        <taxon>Cucujiformia</taxon>
        <taxon>Propalticidae</taxon>
        <taxon>Propalticus</taxon>
    </lineage>
</organism>
<keyword evidence="13 16" id="KW-0472">Membrane</keyword>
<dbReference type="GO" id="GO:0031966">
    <property type="term" value="C:mitochondrial membrane"/>
    <property type="evidence" value="ECO:0007669"/>
    <property type="project" value="UniProtKB-SubCell"/>
</dbReference>
<dbReference type="PANTHER" id="PTHR11435:SF1">
    <property type="entry name" value="NADH-UBIQUINONE OXIDOREDUCTASE CHAIN 6"/>
    <property type="match status" value="1"/>
</dbReference>
<keyword evidence="5" id="KW-0813">Transport</keyword>
<evidence type="ECO:0000256" key="9">
    <source>
        <dbReference type="ARBA" id="ARBA00022982"/>
    </source>
</evidence>
<dbReference type="AlphaFoldDB" id="A0A0S2MQH0"/>
<evidence type="ECO:0000256" key="13">
    <source>
        <dbReference type="ARBA" id="ARBA00023136"/>
    </source>
</evidence>
<comment type="catalytic activity">
    <reaction evidence="15">
        <text>a ubiquinone + NADH + 5 H(+)(in) = a ubiquinol + NAD(+) + 4 H(+)(out)</text>
        <dbReference type="Rhea" id="RHEA:29091"/>
        <dbReference type="Rhea" id="RHEA-COMP:9565"/>
        <dbReference type="Rhea" id="RHEA-COMP:9566"/>
        <dbReference type="ChEBI" id="CHEBI:15378"/>
        <dbReference type="ChEBI" id="CHEBI:16389"/>
        <dbReference type="ChEBI" id="CHEBI:17976"/>
        <dbReference type="ChEBI" id="CHEBI:57540"/>
        <dbReference type="ChEBI" id="CHEBI:57945"/>
        <dbReference type="EC" id="7.1.1.2"/>
    </reaction>
</comment>
<keyword evidence="8" id="KW-1278">Translocase</keyword>
<feature type="transmembrane region" description="Helical" evidence="16">
    <location>
        <begin position="49"/>
        <end position="68"/>
    </location>
</feature>
<evidence type="ECO:0000256" key="15">
    <source>
        <dbReference type="ARBA" id="ARBA00049551"/>
    </source>
</evidence>
<protein>
    <recommendedName>
        <fullName evidence="4">NADH-ubiquinone oxidoreductase chain 6</fullName>
        <ecNumber evidence="3">7.1.1.2</ecNumber>
    </recommendedName>
    <alternativeName>
        <fullName evidence="14">NADH dehydrogenase subunit 6</fullName>
    </alternativeName>
</protein>
<evidence type="ECO:0000256" key="7">
    <source>
        <dbReference type="ARBA" id="ARBA00022692"/>
    </source>
</evidence>
<accession>A0A0S2MQH0</accession>
<dbReference type="InterPro" id="IPR050269">
    <property type="entry name" value="ComplexI_Subunit6"/>
</dbReference>
<dbReference type="PANTHER" id="PTHR11435">
    <property type="entry name" value="NADH UBIQUINONE OXIDOREDUCTASE SUBUNIT ND6"/>
    <property type="match status" value="1"/>
</dbReference>
<dbReference type="EC" id="7.1.1.2" evidence="3"/>
<evidence type="ECO:0000256" key="5">
    <source>
        <dbReference type="ARBA" id="ARBA00022448"/>
    </source>
</evidence>
<feature type="transmembrane region" description="Helical" evidence="16">
    <location>
        <begin position="134"/>
        <end position="155"/>
    </location>
</feature>
<evidence type="ECO:0000256" key="2">
    <source>
        <dbReference type="ARBA" id="ARBA00005698"/>
    </source>
</evidence>
<evidence type="ECO:0000256" key="6">
    <source>
        <dbReference type="ARBA" id="ARBA00022660"/>
    </source>
</evidence>
<proteinExistence type="inferred from homology"/>
<comment type="subcellular location">
    <subcellularLocation>
        <location evidence="1">Mitochondrion membrane</location>
        <topology evidence="1">Multi-pass membrane protein</topology>
    </subcellularLocation>
</comment>
<sequence>MILNFFLYLMCMLSLIFILLNHPLSFGLILLSQTITISMITGMMSMNFWYSYLLTLIMIGGMLILFLYMTSIASNEKFKFSIKITIFFMMMSIILLIKIMQLNNIMEMFNEQYTNFTSSMNIFMNMSHYFNMPLNYFFLFMIMYLLISLIAIVKITNIKLGPIRQSN</sequence>
<keyword evidence="9" id="KW-0249">Electron transport</keyword>
<evidence type="ECO:0000256" key="3">
    <source>
        <dbReference type="ARBA" id="ARBA00012944"/>
    </source>
</evidence>
<evidence type="ECO:0000256" key="14">
    <source>
        <dbReference type="ARBA" id="ARBA00031019"/>
    </source>
</evidence>
<evidence type="ECO:0000256" key="12">
    <source>
        <dbReference type="ARBA" id="ARBA00023128"/>
    </source>
</evidence>
<evidence type="ECO:0000313" key="17">
    <source>
        <dbReference type="EMBL" id="ALO76898.1"/>
    </source>
</evidence>
<feature type="transmembrane region" description="Helical" evidence="16">
    <location>
        <begin position="80"/>
        <end position="100"/>
    </location>
</feature>
<keyword evidence="11" id="KW-0520">NAD</keyword>
<keyword evidence="12 17" id="KW-0496">Mitochondrion</keyword>
<comment type="similarity">
    <text evidence="2">Belongs to the complex I subunit 6 family.</text>
</comment>
<feature type="transmembrane region" description="Helical" evidence="16">
    <location>
        <begin position="7"/>
        <end position="29"/>
    </location>
</feature>
<evidence type="ECO:0000256" key="8">
    <source>
        <dbReference type="ARBA" id="ARBA00022967"/>
    </source>
</evidence>
<evidence type="ECO:0000256" key="16">
    <source>
        <dbReference type="SAM" id="Phobius"/>
    </source>
</evidence>
<evidence type="ECO:0000256" key="10">
    <source>
        <dbReference type="ARBA" id="ARBA00022989"/>
    </source>
</evidence>
<dbReference type="EMBL" id="JX412792">
    <property type="protein sequence ID" value="ALO76898.1"/>
    <property type="molecule type" value="Genomic_DNA"/>
</dbReference>
<name>A0A0S2MQH0_9CUCU</name>
<gene>
    <name evidence="17" type="primary">nad6</name>
</gene>
<keyword evidence="6" id="KW-0679">Respiratory chain</keyword>
<dbReference type="GO" id="GO:0008137">
    <property type="term" value="F:NADH dehydrogenase (ubiquinone) activity"/>
    <property type="evidence" value="ECO:0007669"/>
    <property type="project" value="UniProtKB-EC"/>
</dbReference>
<evidence type="ECO:0000256" key="1">
    <source>
        <dbReference type="ARBA" id="ARBA00004225"/>
    </source>
</evidence>
<evidence type="ECO:0000256" key="11">
    <source>
        <dbReference type="ARBA" id="ARBA00023027"/>
    </source>
</evidence>
<keyword evidence="10 16" id="KW-1133">Transmembrane helix</keyword>
<geneLocation type="mitochondrion" evidence="17"/>